<dbReference type="GO" id="GO:0046856">
    <property type="term" value="P:phosphatidylinositol dephosphorylation"/>
    <property type="evidence" value="ECO:0007669"/>
    <property type="project" value="InterPro"/>
</dbReference>
<feature type="compositionally biased region" description="Low complexity" evidence="2">
    <location>
        <begin position="699"/>
        <end position="718"/>
    </location>
</feature>
<dbReference type="AlphaFoldDB" id="A0AAE1QRJ0"/>
<evidence type="ECO:0000259" key="3">
    <source>
        <dbReference type="SMART" id="SM00128"/>
    </source>
</evidence>
<dbReference type="Pfam" id="PF08952">
    <property type="entry name" value="DUF1866"/>
    <property type="match status" value="1"/>
</dbReference>
<protein>
    <recommendedName>
        <fullName evidence="7">Phosphoinositide 5-phosphatase</fullName>
    </recommendedName>
</protein>
<dbReference type="PANTHER" id="PTHR11200:SF257">
    <property type="entry name" value="PHOSPHOINOSITIDE 5-PHOSPHATASE"/>
    <property type="match status" value="1"/>
</dbReference>
<comment type="similarity">
    <text evidence="1">Belongs to the inositol polyphosphate 5-phosphatase family.</text>
</comment>
<dbReference type="Gene3D" id="3.60.10.10">
    <property type="entry name" value="Endonuclease/exonuclease/phosphatase"/>
    <property type="match status" value="1"/>
</dbReference>
<dbReference type="PANTHER" id="PTHR11200">
    <property type="entry name" value="INOSITOL 5-PHOSPHATASE"/>
    <property type="match status" value="1"/>
</dbReference>
<dbReference type="SUPFAM" id="SSF56219">
    <property type="entry name" value="DNase I-like"/>
    <property type="match status" value="1"/>
</dbReference>
<comment type="caution">
    <text evidence="5">The sequence shown here is derived from an EMBL/GenBank/DDBJ whole genome shotgun (WGS) entry which is preliminary data.</text>
</comment>
<name>A0AAE1QRJ0_9SOLA</name>
<feature type="domain" description="Inositol polyphosphate-related phosphatase" evidence="3">
    <location>
        <begin position="1"/>
        <end position="303"/>
    </location>
</feature>
<dbReference type="InterPro" id="IPR036691">
    <property type="entry name" value="Endo/exonu/phosph_ase_sf"/>
</dbReference>
<dbReference type="InterPro" id="IPR015047">
    <property type="entry name" value="SYNJ1/2_RRM"/>
</dbReference>
<organism evidence="5 6">
    <name type="scientific">Anisodus tanguticus</name>
    <dbReference type="NCBI Taxonomy" id="243964"/>
    <lineage>
        <taxon>Eukaryota</taxon>
        <taxon>Viridiplantae</taxon>
        <taxon>Streptophyta</taxon>
        <taxon>Embryophyta</taxon>
        <taxon>Tracheophyta</taxon>
        <taxon>Spermatophyta</taxon>
        <taxon>Magnoliopsida</taxon>
        <taxon>eudicotyledons</taxon>
        <taxon>Gunneridae</taxon>
        <taxon>Pentapetalae</taxon>
        <taxon>asterids</taxon>
        <taxon>lamiids</taxon>
        <taxon>Solanales</taxon>
        <taxon>Solanaceae</taxon>
        <taxon>Solanoideae</taxon>
        <taxon>Hyoscyameae</taxon>
        <taxon>Anisodus</taxon>
    </lineage>
</organism>
<feature type="compositionally biased region" description="Pro residues" evidence="2">
    <location>
        <begin position="650"/>
        <end position="659"/>
    </location>
</feature>
<dbReference type="Gene3D" id="3.30.70.330">
    <property type="match status" value="1"/>
</dbReference>
<feature type="compositionally biased region" description="Low complexity" evidence="2">
    <location>
        <begin position="550"/>
        <end position="567"/>
    </location>
</feature>
<dbReference type="InterPro" id="IPR000300">
    <property type="entry name" value="IPPc"/>
</dbReference>
<feature type="region of interest" description="Disordered" evidence="2">
    <location>
        <begin position="620"/>
        <end position="734"/>
    </location>
</feature>
<feature type="compositionally biased region" description="Low complexity" evidence="2">
    <location>
        <begin position="10"/>
        <end position="22"/>
    </location>
</feature>
<dbReference type="Proteomes" id="UP001291623">
    <property type="component" value="Unassembled WGS sequence"/>
</dbReference>
<feature type="region of interest" description="Disordered" evidence="2">
    <location>
        <begin position="543"/>
        <end position="568"/>
    </location>
</feature>
<feature type="compositionally biased region" description="Low complexity" evidence="2">
    <location>
        <begin position="624"/>
        <end position="638"/>
    </location>
</feature>
<evidence type="ECO:0000259" key="4">
    <source>
        <dbReference type="SMART" id="SM01165"/>
    </source>
</evidence>
<proteinExistence type="inferred from homology"/>
<dbReference type="EMBL" id="JAVYJV010000090">
    <property type="protein sequence ID" value="KAK4336797.1"/>
    <property type="molecule type" value="Genomic_DNA"/>
</dbReference>
<evidence type="ECO:0000313" key="6">
    <source>
        <dbReference type="Proteomes" id="UP001291623"/>
    </source>
</evidence>
<keyword evidence="6" id="KW-1185">Reference proteome</keyword>
<feature type="compositionally biased region" description="Pro residues" evidence="2">
    <location>
        <begin position="689"/>
        <end position="698"/>
    </location>
</feature>
<dbReference type="Pfam" id="PF22669">
    <property type="entry name" value="Exo_endo_phos2"/>
    <property type="match status" value="1"/>
</dbReference>
<feature type="domain" description="Synaptojanin-1/2 RNA recognition motif" evidence="4">
    <location>
        <begin position="298"/>
        <end position="436"/>
    </location>
</feature>
<evidence type="ECO:0008006" key="7">
    <source>
        <dbReference type="Google" id="ProtNLM"/>
    </source>
</evidence>
<dbReference type="SMART" id="SM01165">
    <property type="entry name" value="DUF1866"/>
    <property type="match status" value="1"/>
</dbReference>
<gene>
    <name evidence="5" type="ORF">RND71_043576</name>
</gene>
<sequence length="734" mass="82560">MDLSIEELGSPESNDSSDNLSSKSYNSDIFVIGLEEIVDLNASNIVSASTTNQREFLIEFQETISRDVPYVLVTSTQLVGVCLFVFVRPKMASYIRDIQVDQVKTGLGGAAGNKGGVAIRMTFYNSALCFVCSHFAAGQSHTEERNADYHEITRKINFGSNRTLSCHDYIFWCGDFNYRIDMLNEDVRQLIDQNQLDILLENDQLKKSQADEKVFNKFLEGKINFKPTYKLDVHSDIYDTSEKARIPAWTDRVLYCKLYPTNHDETSESLNYGNIEFYGRAELQTSDHRPVVARICCEVSKVNKSRLEKVFEDVVQKTGPIDCSLILKHEDGNSNFNDKVLAKIYQILIQIGGKIALFRFCSDSLMVIFKNPTDALKAFENSDALREFDSKISVRMRTENWLEAVEKEFSLVQSNTVPLCSDNDINTENELDYFSTSIGPACDPSSFCLDDDDYENNVLSEDNLLDHVSSIKNKSPELLIPKRPPPPARLPPPLIINQNILNPLESGFNNVKLATNKTLPLRPAPPPPISIPKQIEKPKLELLTSEKETNSSSSYESELDSSFNMLPPSIPPPPLPMMSSSEDEAANEINKIDQFSPPLPPPRIDSFEDSFDARFAQLPVSRPNDNFNSSFSNSTTYYDQDEEVHSPWQTLPPAPPIPPVDDENDAPPIPNRPKFLSDSSKKVLNHPTIPIPSRPVPSIPQSSISNKNNENNNKILINQPPPQIPSRRQVPKPF</sequence>
<reference evidence="5" key="1">
    <citation type="submission" date="2023-12" db="EMBL/GenBank/DDBJ databases">
        <title>Genome assembly of Anisodus tanguticus.</title>
        <authorList>
            <person name="Wang Y.-J."/>
        </authorList>
    </citation>
    <scope>NUCLEOTIDE SEQUENCE</scope>
    <source>
        <strain evidence="5">KB-2021</strain>
        <tissue evidence="5">Leaf</tissue>
    </source>
</reference>
<dbReference type="GO" id="GO:0004439">
    <property type="term" value="F:phosphatidylinositol-4,5-bisphosphate 5-phosphatase activity"/>
    <property type="evidence" value="ECO:0007669"/>
    <property type="project" value="TreeGrafter"/>
</dbReference>
<evidence type="ECO:0000256" key="1">
    <source>
        <dbReference type="ARBA" id="ARBA00010768"/>
    </source>
</evidence>
<dbReference type="SMART" id="SM00128">
    <property type="entry name" value="IPPc"/>
    <property type="match status" value="1"/>
</dbReference>
<dbReference type="InterPro" id="IPR012677">
    <property type="entry name" value="Nucleotide-bd_a/b_plait_sf"/>
</dbReference>
<evidence type="ECO:0000256" key="2">
    <source>
        <dbReference type="SAM" id="MobiDB-lite"/>
    </source>
</evidence>
<dbReference type="InterPro" id="IPR046985">
    <property type="entry name" value="IP5"/>
</dbReference>
<feature type="region of interest" description="Disordered" evidence="2">
    <location>
        <begin position="1"/>
        <end position="22"/>
    </location>
</feature>
<evidence type="ECO:0000313" key="5">
    <source>
        <dbReference type="EMBL" id="KAK4336797.1"/>
    </source>
</evidence>
<accession>A0AAE1QRJ0</accession>